<dbReference type="Proteomes" id="UP000031386">
    <property type="component" value="Chromosome"/>
</dbReference>
<evidence type="ECO:0000256" key="2">
    <source>
        <dbReference type="ARBA" id="ARBA00022741"/>
    </source>
</evidence>
<protein>
    <recommendedName>
        <fullName evidence="6">Cell shape-determining protein MreB</fullName>
    </recommendedName>
</protein>
<dbReference type="InterPro" id="IPR043129">
    <property type="entry name" value="ATPase_NBD"/>
</dbReference>
<keyword evidence="3 6" id="KW-0067">ATP-binding</keyword>
<keyword evidence="1 6" id="KW-0963">Cytoplasm</keyword>
<dbReference type="OrthoDB" id="9768127at2"/>
<evidence type="ECO:0000256" key="1">
    <source>
        <dbReference type="ARBA" id="ARBA00022490"/>
    </source>
</evidence>
<feature type="binding site" evidence="6">
    <location>
        <begin position="209"/>
        <end position="212"/>
    </location>
    <ligand>
        <name>ATP</name>
        <dbReference type="ChEBI" id="CHEBI:30616"/>
    </ligand>
</feature>
<comment type="subcellular location">
    <subcellularLocation>
        <location evidence="6">Cytoplasm</location>
    </subcellularLocation>
    <text evidence="6">Membrane-associated.</text>
</comment>
<dbReference type="GO" id="GO:0051301">
    <property type="term" value="P:cell division"/>
    <property type="evidence" value="ECO:0007669"/>
    <property type="project" value="UniProtKB-KW"/>
</dbReference>
<feature type="binding site" evidence="6">
    <location>
        <begin position="161"/>
        <end position="163"/>
    </location>
    <ligand>
        <name>ATP</name>
        <dbReference type="ChEBI" id="CHEBI:30616"/>
    </ligand>
</feature>
<proteinExistence type="inferred from homology"/>
<keyword evidence="7" id="KW-0131">Cell cycle</keyword>
<dbReference type="RefSeq" id="WP_004833327.1">
    <property type="nucleotide sequence ID" value="NZ_BHYQ01000003.1"/>
</dbReference>
<evidence type="ECO:0000313" key="7">
    <source>
        <dbReference type="EMBL" id="AIZ36570.1"/>
    </source>
</evidence>
<dbReference type="AlphaFoldDB" id="A0A0B4S1E0"/>
<dbReference type="HAMAP" id="MF_02207">
    <property type="entry name" value="MreB"/>
    <property type="match status" value="1"/>
</dbReference>
<dbReference type="InterPro" id="IPR056546">
    <property type="entry name" value="MreB_MamK-like"/>
</dbReference>
<dbReference type="SUPFAM" id="SSF53067">
    <property type="entry name" value="Actin-like ATPase domain"/>
    <property type="match status" value="2"/>
</dbReference>
<dbReference type="NCBIfam" id="NF010539">
    <property type="entry name" value="PRK13927.1"/>
    <property type="match status" value="1"/>
</dbReference>
<dbReference type="InterPro" id="IPR004753">
    <property type="entry name" value="MreB"/>
</dbReference>
<dbReference type="Pfam" id="PF06723">
    <property type="entry name" value="MreB_Mbl"/>
    <property type="match status" value="1"/>
</dbReference>
<organism evidence="7 8">
    <name type="scientific">Parvimonas micra</name>
    <dbReference type="NCBI Taxonomy" id="33033"/>
    <lineage>
        <taxon>Bacteria</taxon>
        <taxon>Bacillati</taxon>
        <taxon>Bacillota</taxon>
        <taxon>Tissierellia</taxon>
        <taxon>Tissierellales</taxon>
        <taxon>Peptoniphilaceae</taxon>
        <taxon>Parvimonas</taxon>
    </lineage>
</organism>
<dbReference type="PANTHER" id="PTHR42749">
    <property type="entry name" value="CELL SHAPE-DETERMINING PROTEIN MREB"/>
    <property type="match status" value="1"/>
</dbReference>
<dbReference type="GO" id="GO:0005737">
    <property type="term" value="C:cytoplasm"/>
    <property type="evidence" value="ECO:0007669"/>
    <property type="project" value="UniProtKB-SubCell"/>
</dbReference>
<reference evidence="7 8" key="1">
    <citation type="submission" date="2014-10" db="EMBL/GenBank/DDBJ databases">
        <title>Complete genome sequence of Parvimonas micra KCOM 1535 (= ChDC B708).</title>
        <authorList>
            <person name="Kook J.-K."/>
            <person name="Park S.-N."/>
            <person name="Lim Y.K."/>
            <person name="Roh H."/>
        </authorList>
    </citation>
    <scope>NUCLEOTIDE SEQUENCE [LARGE SCALE GENOMIC DNA]</scope>
    <source>
        <strain evidence="8">KCOM 1535 / ChDC B708</strain>
    </source>
</reference>
<evidence type="ECO:0000313" key="8">
    <source>
        <dbReference type="Proteomes" id="UP000031386"/>
    </source>
</evidence>
<comment type="subunit">
    <text evidence="6">Forms polymers.</text>
</comment>
<evidence type="ECO:0000256" key="4">
    <source>
        <dbReference type="ARBA" id="ARBA00022960"/>
    </source>
</evidence>
<keyword evidence="7" id="KW-0132">Cell division</keyword>
<dbReference type="PANTHER" id="PTHR42749:SF1">
    <property type="entry name" value="CELL SHAPE-DETERMINING PROTEIN MREB"/>
    <property type="match status" value="1"/>
</dbReference>
<dbReference type="EMBL" id="CP009761">
    <property type="protein sequence ID" value="AIZ36570.1"/>
    <property type="molecule type" value="Genomic_DNA"/>
</dbReference>
<name>A0A0B4S1E0_9FIRM</name>
<gene>
    <name evidence="6" type="primary">mreB</name>
    <name evidence="7" type="ORF">NW74_04105</name>
</gene>
<accession>A0A0B4S1E0</accession>
<keyword evidence="8" id="KW-1185">Reference proteome</keyword>
<evidence type="ECO:0000256" key="5">
    <source>
        <dbReference type="ARBA" id="ARBA00023458"/>
    </source>
</evidence>
<evidence type="ECO:0000256" key="6">
    <source>
        <dbReference type="HAMAP-Rule" id="MF_02207"/>
    </source>
</evidence>
<dbReference type="KEGG" id="pmic:NW74_04105"/>
<dbReference type="GO" id="GO:0008360">
    <property type="term" value="P:regulation of cell shape"/>
    <property type="evidence" value="ECO:0007669"/>
    <property type="project" value="UniProtKB-UniRule"/>
</dbReference>
<sequence length="340" mass="36487">MGFSWILGEDLTLDLGTSNTLIYSKRKDGKIMEPSVVAVDLNNYEIVAVGEKAKNMEGKTPDNIITLAPIKGGKIINFEIAQVMLTNLLKKAKSSFSVFHPKVHIAISSGISEVDRRAIEDCVIYSGARSIEFIPSAVASAIGMGLPALEPSGSIVANIGGGTVDVSLVSLGGVVASKFVDIGGDSIDYDIINIVKNKYDLMIDKETAEFIKINLSSFITSNITNSLSIFGRDINSGMPRNATIYGKDITSSLFPLFNAVADAIKVILEKTPPSMTGNVLRNGIFLTGGCSKINGCVEYLQNELRIAINISENPLTCTCEGASILVNNMKAKNNRRKNNE</sequence>
<dbReference type="PRINTS" id="PR01652">
    <property type="entry name" value="SHAPEPROTEIN"/>
</dbReference>
<dbReference type="GeneID" id="93385603"/>
<dbReference type="GO" id="GO:0000902">
    <property type="term" value="P:cell morphogenesis"/>
    <property type="evidence" value="ECO:0007669"/>
    <property type="project" value="InterPro"/>
</dbReference>
<dbReference type="CDD" id="cd10225">
    <property type="entry name" value="ASKHA_NBD_MreB-like"/>
    <property type="match status" value="1"/>
</dbReference>
<evidence type="ECO:0000256" key="3">
    <source>
        <dbReference type="ARBA" id="ARBA00022840"/>
    </source>
</evidence>
<keyword evidence="2 6" id="KW-0547">Nucleotide-binding</keyword>
<comment type="function">
    <text evidence="6">Forms membrane-associated dynamic filaments that are essential for cell shape determination. Acts by regulating cell wall synthesis and cell elongation, and thus cell shape. A feedback loop between cell geometry and MreB localization may maintain elongated cell shape by targeting cell wall growth to regions of negative cell wall curvature.</text>
</comment>
<comment type="caution">
    <text evidence="6">Lacks conserved residue(s) required for the propagation of feature annotation.</text>
</comment>
<dbReference type="STRING" id="33033.NW74_04105"/>
<dbReference type="GO" id="GO:0005524">
    <property type="term" value="F:ATP binding"/>
    <property type="evidence" value="ECO:0007669"/>
    <property type="project" value="UniProtKB-KW"/>
</dbReference>
<dbReference type="Gene3D" id="3.30.420.40">
    <property type="match status" value="3"/>
</dbReference>
<keyword evidence="4 6" id="KW-0133">Cell shape</keyword>
<comment type="similarity">
    <text evidence="5 6">Belongs to the FtsA/MreB family.</text>
</comment>